<gene>
    <name evidence="2" type="ORF">V865_005092</name>
</gene>
<accession>A0AAX4KKP1</accession>
<dbReference type="Proteomes" id="UP001358614">
    <property type="component" value="Chromosome 1"/>
</dbReference>
<organism evidence="2 3">
    <name type="scientific">Kwoniella europaea PYCC6329</name>
    <dbReference type="NCBI Taxonomy" id="1423913"/>
    <lineage>
        <taxon>Eukaryota</taxon>
        <taxon>Fungi</taxon>
        <taxon>Dikarya</taxon>
        <taxon>Basidiomycota</taxon>
        <taxon>Agaricomycotina</taxon>
        <taxon>Tremellomycetes</taxon>
        <taxon>Tremellales</taxon>
        <taxon>Cryptococcaceae</taxon>
        <taxon>Kwoniella</taxon>
    </lineage>
</organism>
<protein>
    <recommendedName>
        <fullName evidence="1">Cyclin N-terminal domain-containing protein</fullName>
    </recommendedName>
</protein>
<dbReference type="KEGG" id="ker:91103893"/>
<dbReference type="GO" id="GO:0006357">
    <property type="term" value="P:regulation of transcription by RNA polymerase II"/>
    <property type="evidence" value="ECO:0007669"/>
    <property type="project" value="InterPro"/>
</dbReference>
<dbReference type="Pfam" id="PF00134">
    <property type="entry name" value="Cyclin_N"/>
    <property type="match status" value="1"/>
</dbReference>
<reference evidence="2 3" key="1">
    <citation type="submission" date="2024-01" db="EMBL/GenBank/DDBJ databases">
        <title>Comparative genomics of Cryptococcus and Kwoniella reveals pathogenesis evolution and contrasting modes of karyotype evolution via chromosome fusion or intercentromeric recombination.</title>
        <authorList>
            <person name="Coelho M.A."/>
            <person name="David-Palma M."/>
            <person name="Shea T."/>
            <person name="Bowers K."/>
            <person name="McGinley-Smith S."/>
            <person name="Mohammad A.W."/>
            <person name="Gnirke A."/>
            <person name="Yurkov A.M."/>
            <person name="Nowrousian M."/>
            <person name="Sun S."/>
            <person name="Cuomo C.A."/>
            <person name="Heitman J."/>
        </authorList>
    </citation>
    <scope>NUCLEOTIDE SEQUENCE [LARGE SCALE GENOMIC DNA]</scope>
    <source>
        <strain evidence="2 3">PYCC6329</strain>
    </source>
</reference>
<dbReference type="AlphaFoldDB" id="A0AAX4KKP1"/>
<dbReference type="GO" id="GO:0016538">
    <property type="term" value="F:cyclin-dependent protein serine/threonine kinase regulator activity"/>
    <property type="evidence" value="ECO:0007669"/>
    <property type="project" value="InterPro"/>
</dbReference>
<dbReference type="InterPro" id="IPR006671">
    <property type="entry name" value="Cyclin_N"/>
</dbReference>
<feature type="domain" description="Cyclin N-terminal" evidence="1">
    <location>
        <begin position="72"/>
        <end position="166"/>
    </location>
</feature>
<sequence>MRDIRPVEKQWLFAHSALNNTPSLDDGIDLQTELKRRKVIIEYMRSLALRANVFVNGDDPECTRLRGSMTVGSTLVHRFYMRRSLKDFSEKLIAPTILFLATKIEEEPLKLRHIVNACIAKFEPQGTRGWYPDNNPHEQPPREYRTWEKSILATEEVLLEALCFDMAVDQPYPTLLRSVSGLDEIISKMSSNGIDSNGIETGTKSKEKLSEGRITEIGWTVTSESSLSPLSILYPVPIISFVIFTIIISMIDQIPPSQGLWNASELSERFGLDLGRKGNDVLGHDLDMVKACLDDLIRYINQGLILDDLKKYIVEEPEQQTEEPYPKRFTLDVAPNKENLGTNGVLHGKIEIDDDVNMTTNGIAQNTESTAITDPIVKNGTST</sequence>
<evidence type="ECO:0000313" key="3">
    <source>
        <dbReference type="Proteomes" id="UP001358614"/>
    </source>
</evidence>
<dbReference type="SUPFAM" id="SSF47954">
    <property type="entry name" value="Cyclin-like"/>
    <property type="match status" value="1"/>
</dbReference>
<evidence type="ECO:0000313" key="2">
    <source>
        <dbReference type="EMBL" id="WWD06995.1"/>
    </source>
</evidence>
<dbReference type="InterPro" id="IPR043198">
    <property type="entry name" value="Cyclin/Ssn8"/>
</dbReference>
<dbReference type="EMBL" id="CP144089">
    <property type="protein sequence ID" value="WWD06995.1"/>
    <property type="molecule type" value="Genomic_DNA"/>
</dbReference>
<keyword evidence="3" id="KW-1185">Reference proteome</keyword>
<dbReference type="Gene3D" id="1.10.472.10">
    <property type="entry name" value="Cyclin-like"/>
    <property type="match status" value="1"/>
</dbReference>
<dbReference type="InterPro" id="IPR036915">
    <property type="entry name" value="Cyclin-like_sf"/>
</dbReference>
<evidence type="ECO:0000259" key="1">
    <source>
        <dbReference type="Pfam" id="PF00134"/>
    </source>
</evidence>
<proteinExistence type="predicted"/>
<dbReference type="RefSeq" id="XP_066084962.1">
    <property type="nucleotide sequence ID" value="XM_066228865.1"/>
</dbReference>
<dbReference type="PANTHER" id="PTHR10026">
    <property type="entry name" value="CYCLIN"/>
    <property type="match status" value="1"/>
</dbReference>
<dbReference type="GeneID" id="91103893"/>
<name>A0AAX4KKP1_9TREE</name>